<sequence>MCLSTVFRGKKKKEALAKLKDTIIVWKILHAPRASRSYYVTEIKGVHVYAGKNKFRQNIIIKHFGRSNYRGGSHFWMKKNGHWSILWGNKLVRCTIKKSDINAIGTQNGHFVVVVKKAIFPKYIGKKKK</sequence>
<protein>
    <submittedName>
        <fullName evidence="1">Uncharacterized protein</fullName>
    </submittedName>
</protein>
<proteinExistence type="predicted"/>
<evidence type="ECO:0000313" key="1">
    <source>
        <dbReference type="EMBL" id="KKL66245.1"/>
    </source>
</evidence>
<accession>A0A0F9G9M2</accession>
<dbReference type="AlphaFoldDB" id="A0A0F9G9M2"/>
<organism evidence="1">
    <name type="scientific">marine sediment metagenome</name>
    <dbReference type="NCBI Taxonomy" id="412755"/>
    <lineage>
        <taxon>unclassified sequences</taxon>
        <taxon>metagenomes</taxon>
        <taxon>ecological metagenomes</taxon>
    </lineage>
</organism>
<name>A0A0F9G9M2_9ZZZZ</name>
<reference evidence="1" key="1">
    <citation type="journal article" date="2015" name="Nature">
        <title>Complex archaea that bridge the gap between prokaryotes and eukaryotes.</title>
        <authorList>
            <person name="Spang A."/>
            <person name="Saw J.H."/>
            <person name="Jorgensen S.L."/>
            <person name="Zaremba-Niedzwiedzka K."/>
            <person name="Martijn J."/>
            <person name="Lind A.E."/>
            <person name="van Eijk R."/>
            <person name="Schleper C."/>
            <person name="Guy L."/>
            <person name="Ettema T.J."/>
        </authorList>
    </citation>
    <scope>NUCLEOTIDE SEQUENCE</scope>
</reference>
<gene>
    <name evidence="1" type="ORF">LCGC14_2146920</name>
</gene>
<comment type="caution">
    <text evidence="1">The sequence shown here is derived from an EMBL/GenBank/DDBJ whole genome shotgun (WGS) entry which is preliminary data.</text>
</comment>
<dbReference type="EMBL" id="LAZR01027270">
    <property type="protein sequence ID" value="KKL66245.1"/>
    <property type="molecule type" value="Genomic_DNA"/>
</dbReference>